<keyword evidence="2" id="KW-0328">Glycosyltransferase</keyword>
<accession>A0A7J8VQ71</accession>
<dbReference type="PANTHER" id="PTHR48047:SF182">
    <property type="entry name" value="GLYCOSYLTRANSFERASE"/>
    <property type="match status" value="1"/>
</dbReference>
<reference evidence="5 6" key="1">
    <citation type="journal article" date="2019" name="Genome Biol. Evol.">
        <title>Insights into the evolution of the New World diploid cottons (Gossypium, subgenus Houzingenia) based on genome sequencing.</title>
        <authorList>
            <person name="Grover C.E."/>
            <person name="Arick M.A. 2nd"/>
            <person name="Thrash A."/>
            <person name="Conover J.L."/>
            <person name="Sanders W.S."/>
            <person name="Peterson D.G."/>
            <person name="Frelichowski J.E."/>
            <person name="Scheffler J.A."/>
            <person name="Scheffler B.E."/>
            <person name="Wendel J.F."/>
        </authorList>
    </citation>
    <scope>NUCLEOTIDE SEQUENCE [LARGE SCALE GENOMIC DNA]</scope>
    <source>
        <strain evidence="5">57</strain>
        <tissue evidence="5">Leaf</tissue>
    </source>
</reference>
<gene>
    <name evidence="5" type="ORF">Goklo_004855</name>
</gene>
<dbReference type="CDD" id="cd03784">
    <property type="entry name" value="GT1_Gtf-like"/>
    <property type="match status" value="1"/>
</dbReference>
<dbReference type="GO" id="GO:0035251">
    <property type="term" value="F:UDP-glucosyltransferase activity"/>
    <property type="evidence" value="ECO:0007669"/>
    <property type="project" value="TreeGrafter"/>
</dbReference>
<dbReference type="Proteomes" id="UP000593573">
    <property type="component" value="Unassembled WGS sequence"/>
</dbReference>
<name>A0A7J8VQ71_9ROSI</name>
<comment type="similarity">
    <text evidence="1">Belongs to the UDP-glycosyltransferase family.</text>
</comment>
<dbReference type="InterPro" id="IPR058980">
    <property type="entry name" value="Glyco_transf_N"/>
</dbReference>
<dbReference type="Gene3D" id="3.40.50.2000">
    <property type="entry name" value="Glycogen Phosphorylase B"/>
    <property type="match status" value="3"/>
</dbReference>
<dbReference type="FunFam" id="3.40.50.2000:FF:000047">
    <property type="entry name" value="Glycosyltransferase"/>
    <property type="match status" value="1"/>
</dbReference>
<protein>
    <recommendedName>
        <fullName evidence="4">Glycosyltransferase N-terminal domain-containing protein</fullName>
    </recommendedName>
</protein>
<dbReference type="InterPro" id="IPR035595">
    <property type="entry name" value="UDP_glycos_trans_CS"/>
</dbReference>
<dbReference type="Pfam" id="PF26168">
    <property type="entry name" value="Glyco_transf_N"/>
    <property type="match status" value="1"/>
</dbReference>
<organism evidence="5 6">
    <name type="scientific">Gossypium klotzschianum</name>
    <dbReference type="NCBI Taxonomy" id="34286"/>
    <lineage>
        <taxon>Eukaryota</taxon>
        <taxon>Viridiplantae</taxon>
        <taxon>Streptophyta</taxon>
        <taxon>Embryophyta</taxon>
        <taxon>Tracheophyta</taxon>
        <taxon>Spermatophyta</taxon>
        <taxon>Magnoliopsida</taxon>
        <taxon>eudicotyledons</taxon>
        <taxon>Gunneridae</taxon>
        <taxon>Pentapetalae</taxon>
        <taxon>rosids</taxon>
        <taxon>malvids</taxon>
        <taxon>Malvales</taxon>
        <taxon>Malvaceae</taxon>
        <taxon>Malvoideae</taxon>
        <taxon>Gossypium</taxon>
    </lineage>
</organism>
<keyword evidence="3" id="KW-0808">Transferase</keyword>
<dbReference type="InterPro" id="IPR002213">
    <property type="entry name" value="UDP_glucos_trans"/>
</dbReference>
<keyword evidence="6" id="KW-1185">Reference proteome</keyword>
<evidence type="ECO:0000256" key="3">
    <source>
        <dbReference type="ARBA" id="ARBA00022679"/>
    </source>
</evidence>
<comment type="caution">
    <text evidence="5">The sequence shown here is derived from an EMBL/GenBank/DDBJ whole genome shotgun (WGS) entry which is preliminary data.</text>
</comment>
<feature type="domain" description="Glycosyltransferase N-terminal" evidence="4">
    <location>
        <begin position="135"/>
        <end position="361"/>
    </location>
</feature>
<evidence type="ECO:0000313" key="6">
    <source>
        <dbReference type="Proteomes" id="UP000593573"/>
    </source>
</evidence>
<evidence type="ECO:0000313" key="5">
    <source>
        <dbReference type="EMBL" id="MBA0664916.1"/>
    </source>
</evidence>
<evidence type="ECO:0000259" key="4">
    <source>
        <dbReference type="Pfam" id="PF26168"/>
    </source>
</evidence>
<proteinExistence type="inferred from homology"/>
<dbReference type="OrthoDB" id="5835829at2759"/>
<dbReference type="PROSITE" id="PS00375">
    <property type="entry name" value="UDPGT"/>
    <property type="match status" value="1"/>
</dbReference>
<dbReference type="EMBL" id="JABFAB010000011">
    <property type="protein sequence ID" value="MBA0664916.1"/>
    <property type="molecule type" value="Genomic_DNA"/>
</dbReference>
<dbReference type="SUPFAM" id="SSF53756">
    <property type="entry name" value="UDP-Glycosyltransferase/glycogen phosphorylase"/>
    <property type="match status" value="2"/>
</dbReference>
<dbReference type="AlphaFoldDB" id="A0A7J8VQ71"/>
<dbReference type="Pfam" id="PF00201">
    <property type="entry name" value="UDPGT"/>
    <property type="match status" value="1"/>
</dbReference>
<sequence>MLKEYRKAKRDKIWCIRPSSNYNKGKPDMRKRRNNVASVDVTQCSEWLDLLPENSGVHACHGTLSCVEPIQLIELAIGLESSKRPFIWVIRQGYKSDELNKLWRLWVRKWMEEKEKREMEHGVLAIEDNGASYINGHLIPMVDIARLLAERGVIVTVITTPKNAARFSSSINGAIKSGLAIRVEQLGFPAAEVGLPEGCETIDNLPSMELMSRFFAALSLLQQPVERMLAELKPRPSCIIYDRNFTWIVTLASKYHIPKFWFDGKNCFSLLCYHNIITSRVHKCVSQGETFPVPGLPDRIELTPAQVPGFLPTMKEHAEKAMEAEGGADGVIINSFQELETEYCESLGKVKKQNVWCIGPVSLSNKNDFDKARRGNEASITDEDGCLKWLDSWPPSSVIYVCFGSLNRLIPTQLIELGLSLEASRRPFIWVIRGGYKKEEMEKWLKEDGFEDRIKGRGLLIRGWAPQVLILSHPSIGGFLTHCGWNSTLEGICAGVPMITWPLFSEQFMNQKLLIQILKVGVSIGVEVAVQMGEEENFGAMVKKGDIMKAMESLMDGGDEGEDRRKRAKKLAKMARVAVEAGGSSYLNITLLIEYIMQQATSPN</sequence>
<dbReference type="PANTHER" id="PTHR48047">
    <property type="entry name" value="GLYCOSYLTRANSFERASE"/>
    <property type="match status" value="1"/>
</dbReference>
<evidence type="ECO:0000256" key="1">
    <source>
        <dbReference type="ARBA" id="ARBA00009995"/>
    </source>
</evidence>
<evidence type="ECO:0000256" key="2">
    <source>
        <dbReference type="ARBA" id="ARBA00022676"/>
    </source>
</evidence>